<sequence>MEYKRIYISTHKQYPIEQEILARLHCISCDKVEKWLDKQCDDSPDFSAIYELHMLISRLELAMPHDLLKCVLRSQNRVVELIESLDKNPITKEKISKQKRTRTRRAVYYYNKKPLYSREIAKKLGLDISHSTIIAKIRAAGLKVGDSIDAVDFSRKRAENKSKSSKLRLLG</sequence>
<reference evidence="1 2" key="1">
    <citation type="submission" date="2020-08" db="EMBL/GenBank/DDBJ databases">
        <title>Whole genome sequence of Shewanella sp strain PS-2.</title>
        <authorList>
            <person name="Das S.K."/>
        </authorList>
    </citation>
    <scope>NUCLEOTIDE SEQUENCE [LARGE SCALE GENOMIC DNA]</scope>
    <source>
        <strain evidence="1 2">PS-2</strain>
    </source>
</reference>
<accession>A0ABS9QPT1</accession>
<keyword evidence="2" id="KW-1185">Reference proteome</keyword>
<dbReference type="RefSeq" id="WP_240129161.1">
    <property type="nucleotide sequence ID" value="NZ_JACSDI010000001.1"/>
</dbReference>
<organism evidence="1 2">
    <name type="scientific">Shewanella cutis</name>
    <dbReference type="NCBI Taxonomy" id="2766780"/>
    <lineage>
        <taxon>Bacteria</taxon>
        <taxon>Pseudomonadati</taxon>
        <taxon>Pseudomonadota</taxon>
        <taxon>Gammaproteobacteria</taxon>
        <taxon>Alteromonadales</taxon>
        <taxon>Shewanellaceae</taxon>
        <taxon>Shewanella</taxon>
    </lineage>
</organism>
<dbReference type="Proteomes" id="UP000829384">
    <property type="component" value="Unassembled WGS sequence"/>
</dbReference>
<protein>
    <submittedName>
        <fullName evidence="1">Uncharacterized protein</fullName>
    </submittedName>
</protein>
<proteinExistence type="predicted"/>
<evidence type="ECO:0000313" key="1">
    <source>
        <dbReference type="EMBL" id="MCG9962353.1"/>
    </source>
</evidence>
<evidence type="ECO:0000313" key="2">
    <source>
        <dbReference type="Proteomes" id="UP000829384"/>
    </source>
</evidence>
<name>A0ABS9QPT1_9GAMM</name>
<dbReference type="EMBL" id="JACSDI010000001">
    <property type="protein sequence ID" value="MCG9962353.1"/>
    <property type="molecule type" value="Genomic_DNA"/>
</dbReference>
<comment type="caution">
    <text evidence="1">The sequence shown here is derived from an EMBL/GenBank/DDBJ whole genome shotgun (WGS) entry which is preliminary data.</text>
</comment>
<gene>
    <name evidence="1" type="ORF">H9J30_00140</name>
</gene>